<dbReference type="PANTHER" id="PTHR43525">
    <property type="entry name" value="PROTEIN MALY"/>
    <property type="match status" value="1"/>
</dbReference>
<dbReference type="InterPro" id="IPR015421">
    <property type="entry name" value="PyrdxlP-dep_Trfase_major"/>
</dbReference>
<dbReference type="PANTHER" id="PTHR43525:SF2">
    <property type="entry name" value="CYSTATHIONINE BETA-LYASE-RELATED"/>
    <property type="match status" value="1"/>
</dbReference>
<feature type="domain" description="Aminotransferase class I/classII large" evidence="6">
    <location>
        <begin position="38"/>
        <end position="376"/>
    </location>
</feature>
<dbReference type="InterPro" id="IPR004839">
    <property type="entry name" value="Aminotransferase_I/II_large"/>
</dbReference>
<dbReference type="Gene3D" id="3.90.1150.10">
    <property type="entry name" value="Aspartate Aminotransferase, domain 1"/>
    <property type="match status" value="1"/>
</dbReference>
<dbReference type="SUPFAM" id="SSF53383">
    <property type="entry name" value="PLP-dependent transferases"/>
    <property type="match status" value="1"/>
</dbReference>
<organism evidence="7 8">
    <name type="scientific">Pontimonas salivibrio</name>
    <dbReference type="NCBI Taxonomy" id="1159327"/>
    <lineage>
        <taxon>Bacteria</taxon>
        <taxon>Bacillati</taxon>
        <taxon>Actinomycetota</taxon>
        <taxon>Actinomycetes</taxon>
        <taxon>Micrococcales</taxon>
        <taxon>Microbacteriaceae</taxon>
        <taxon>Pontimonas</taxon>
    </lineage>
</organism>
<comment type="cofactor">
    <cofactor evidence="1">
        <name>pyridoxal 5'-phosphate</name>
        <dbReference type="ChEBI" id="CHEBI:597326"/>
    </cofactor>
</comment>
<dbReference type="RefSeq" id="WP_245867957.1">
    <property type="nucleotide sequence ID" value="NZ_CP026923.1"/>
</dbReference>
<dbReference type="AlphaFoldDB" id="A0A2L2BNN9"/>
<dbReference type="EMBL" id="CP026923">
    <property type="protein sequence ID" value="AVG23232.1"/>
    <property type="molecule type" value="Genomic_DNA"/>
</dbReference>
<dbReference type="EC" id="4.4.1.13" evidence="2"/>
<dbReference type="InterPro" id="IPR015422">
    <property type="entry name" value="PyrdxlP-dep_Trfase_small"/>
</dbReference>
<dbReference type="InterPro" id="IPR015424">
    <property type="entry name" value="PyrdxlP-dep_Trfase"/>
</dbReference>
<evidence type="ECO:0000256" key="3">
    <source>
        <dbReference type="ARBA" id="ARBA00022898"/>
    </source>
</evidence>
<evidence type="ECO:0000313" key="7">
    <source>
        <dbReference type="EMBL" id="AVG23232.1"/>
    </source>
</evidence>
<evidence type="ECO:0000256" key="2">
    <source>
        <dbReference type="ARBA" id="ARBA00012224"/>
    </source>
</evidence>
<accession>A0A2L2BNN9</accession>
<dbReference type="Proteomes" id="UP000243077">
    <property type="component" value="Chromosome"/>
</dbReference>
<dbReference type="GO" id="GO:0030170">
    <property type="term" value="F:pyridoxal phosphate binding"/>
    <property type="evidence" value="ECO:0007669"/>
    <property type="project" value="InterPro"/>
</dbReference>
<dbReference type="InterPro" id="IPR051798">
    <property type="entry name" value="Class-II_PLP-Dep_Aminotrans"/>
</dbReference>
<keyword evidence="8" id="KW-1185">Reference proteome</keyword>
<comment type="similarity">
    <text evidence="5">Belongs to the class-II pyridoxal-phosphate-dependent aminotransferase family. MalY/PatB cystathionine beta-lyase subfamily.</text>
</comment>
<name>A0A2L2BNN9_9MICO</name>
<gene>
    <name evidence="7" type="ORF">C3B54_11229</name>
</gene>
<evidence type="ECO:0000256" key="5">
    <source>
        <dbReference type="ARBA" id="ARBA00037974"/>
    </source>
</evidence>
<dbReference type="Pfam" id="PF00155">
    <property type="entry name" value="Aminotran_1_2"/>
    <property type="match status" value="1"/>
</dbReference>
<proteinExistence type="inferred from homology"/>
<evidence type="ECO:0000256" key="4">
    <source>
        <dbReference type="ARBA" id="ARBA00023239"/>
    </source>
</evidence>
<keyword evidence="4 7" id="KW-0456">Lyase</keyword>
<evidence type="ECO:0000313" key="8">
    <source>
        <dbReference type="Proteomes" id="UP000243077"/>
    </source>
</evidence>
<sequence>MSLPTHPYDHISEADLIAKGSLKWTHFPGTLPAFVAEMDFPLAPAISHALAEAAQREQYGYLPEPVKREMREATKDFFARSYQWDIPAERIYPTGDVLAAYEVVIRRLVTPGTPIIVPTPAYMPFLTLTKQLDHPVIEVPMLNLDGQRPTLDLDTIGAHLQGDAELVVLCNPHNPLGLVHTKAELRALANVVEAHGGLVFSDEIHAPLVFGDKKHIPYASIGDVAAAHSVTATSASKAWNLPGLKCAQLVVTADRHQEILKPLEFTVSHSASTPGVLATTAAYRDEGPWLTELKDYQRGNLEMIDHFQEEHLPGAHYRIPEGTYIAWLDARSVRIGDQENPAEYFREHAKVSLTDGASCGVAGIGHVRLIAATPRPILTKILQQLSDHWVVE</sequence>
<evidence type="ECO:0000259" key="6">
    <source>
        <dbReference type="Pfam" id="PF00155"/>
    </source>
</evidence>
<dbReference type="CDD" id="cd00609">
    <property type="entry name" value="AAT_like"/>
    <property type="match status" value="1"/>
</dbReference>
<dbReference type="Gene3D" id="3.40.640.10">
    <property type="entry name" value="Type I PLP-dependent aspartate aminotransferase-like (Major domain)"/>
    <property type="match status" value="1"/>
</dbReference>
<reference evidence="7 8" key="1">
    <citation type="submission" date="2018-02" db="EMBL/GenBank/DDBJ databases">
        <title>Complete genome of the streamlined marine actinobacterium Pontimonas salivibrio CL-TW6 adapted to coastal planktonic lifestype.</title>
        <authorList>
            <person name="Cho B.C."/>
            <person name="Hardies S.C."/>
            <person name="Jang G.I."/>
            <person name="Hwang C.Y."/>
        </authorList>
    </citation>
    <scope>NUCLEOTIDE SEQUENCE [LARGE SCALE GENOMIC DNA]</scope>
    <source>
        <strain evidence="7 8">CL-TW6</strain>
    </source>
</reference>
<protein>
    <recommendedName>
        <fullName evidence="2">cysteine-S-conjugate beta-lyase</fullName>
        <ecNumber evidence="2">4.4.1.13</ecNumber>
    </recommendedName>
</protein>
<keyword evidence="3" id="KW-0663">Pyridoxal phosphate</keyword>
<dbReference type="GO" id="GO:0047804">
    <property type="term" value="F:cysteine-S-conjugate beta-lyase activity"/>
    <property type="evidence" value="ECO:0007669"/>
    <property type="project" value="UniProtKB-EC"/>
</dbReference>
<evidence type="ECO:0000256" key="1">
    <source>
        <dbReference type="ARBA" id="ARBA00001933"/>
    </source>
</evidence>
<dbReference type="KEGG" id="psai:C3B54_11229"/>